<keyword evidence="3" id="KW-1185">Reference proteome</keyword>
<dbReference type="SUPFAM" id="SSF56672">
    <property type="entry name" value="DNA/RNA polymerases"/>
    <property type="match status" value="1"/>
</dbReference>
<evidence type="ECO:0000259" key="1">
    <source>
        <dbReference type="PROSITE" id="PS50878"/>
    </source>
</evidence>
<dbReference type="InterPro" id="IPR000477">
    <property type="entry name" value="RT_dom"/>
</dbReference>
<sequence>MINFNGAFIKLVLEEIGIVRKLNNLIMSCITFVHYKVILNGELTESFHPSYGIRQGDPLSPYIFVFCMEKLSHIINQKLSKGNWKTMKVSMGRQTISHLLFAYDLILFGSATNHQAEVMKNFLDKFCDLSGEQISFSKSRVFCFNNISDNKAEVLATKCGYPVTNNLGKYLGVTLIHNRITKATYKGILEKSKKGLLLGKVLLFLLLVEVSLSKLLPQLFLFTLCNPSNFPLSCVLALTNLVETFSEVALLIKGRSIW</sequence>
<protein>
    <recommendedName>
        <fullName evidence="1">Reverse transcriptase domain-containing protein</fullName>
    </recommendedName>
</protein>
<dbReference type="PANTHER" id="PTHR31635">
    <property type="entry name" value="REVERSE TRANSCRIPTASE DOMAIN-CONTAINING PROTEIN-RELATED"/>
    <property type="match status" value="1"/>
</dbReference>
<name>A0AAD9XT17_9ROSI</name>
<accession>A0AAD9XT17</accession>
<comment type="caution">
    <text evidence="2">The sequence shown here is derived from an EMBL/GenBank/DDBJ whole genome shotgun (WGS) entry which is preliminary data.</text>
</comment>
<dbReference type="EMBL" id="JANJYI010000001">
    <property type="protein sequence ID" value="KAK2665264.1"/>
    <property type="molecule type" value="Genomic_DNA"/>
</dbReference>
<dbReference type="PROSITE" id="PS50878">
    <property type="entry name" value="RT_POL"/>
    <property type="match status" value="1"/>
</dbReference>
<dbReference type="PANTHER" id="PTHR31635:SF196">
    <property type="entry name" value="REVERSE TRANSCRIPTASE DOMAIN-CONTAINING PROTEIN-RELATED"/>
    <property type="match status" value="1"/>
</dbReference>
<evidence type="ECO:0000313" key="2">
    <source>
        <dbReference type="EMBL" id="KAK2665264.1"/>
    </source>
</evidence>
<dbReference type="Pfam" id="PF00078">
    <property type="entry name" value="RVT_1"/>
    <property type="match status" value="1"/>
</dbReference>
<dbReference type="AlphaFoldDB" id="A0AAD9XT17"/>
<reference evidence="2" key="1">
    <citation type="journal article" date="2023" name="Plant J.">
        <title>Genome sequences and population genomics provide insights into the demographic history, inbreeding, and mutation load of two 'living fossil' tree species of Dipteronia.</title>
        <authorList>
            <person name="Feng Y."/>
            <person name="Comes H.P."/>
            <person name="Chen J."/>
            <person name="Zhu S."/>
            <person name="Lu R."/>
            <person name="Zhang X."/>
            <person name="Li P."/>
            <person name="Qiu J."/>
            <person name="Olsen K.M."/>
            <person name="Qiu Y."/>
        </authorList>
    </citation>
    <scope>NUCLEOTIDE SEQUENCE</scope>
    <source>
        <strain evidence="2">KIB01</strain>
    </source>
</reference>
<evidence type="ECO:0000313" key="3">
    <source>
        <dbReference type="Proteomes" id="UP001280121"/>
    </source>
</evidence>
<dbReference type="InterPro" id="IPR043502">
    <property type="entry name" value="DNA/RNA_pol_sf"/>
</dbReference>
<dbReference type="Proteomes" id="UP001280121">
    <property type="component" value="Unassembled WGS sequence"/>
</dbReference>
<organism evidence="2 3">
    <name type="scientific">Dipteronia dyeriana</name>
    <dbReference type="NCBI Taxonomy" id="168575"/>
    <lineage>
        <taxon>Eukaryota</taxon>
        <taxon>Viridiplantae</taxon>
        <taxon>Streptophyta</taxon>
        <taxon>Embryophyta</taxon>
        <taxon>Tracheophyta</taxon>
        <taxon>Spermatophyta</taxon>
        <taxon>Magnoliopsida</taxon>
        <taxon>eudicotyledons</taxon>
        <taxon>Gunneridae</taxon>
        <taxon>Pentapetalae</taxon>
        <taxon>rosids</taxon>
        <taxon>malvids</taxon>
        <taxon>Sapindales</taxon>
        <taxon>Sapindaceae</taxon>
        <taxon>Hippocastanoideae</taxon>
        <taxon>Acereae</taxon>
        <taxon>Dipteronia</taxon>
    </lineage>
</organism>
<feature type="domain" description="Reverse transcriptase" evidence="1">
    <location>
        <begin position="1"/>
        <end position="175"/>
    </location>
</feature>
<gene>
    <name evidence="2" type="ORF">Ddye_003838</name>
</gene>
<proteinExistence type="predicted"/>